<dbReference type="InterPro" id="IPR002347">
    <property type="entry name" value="SDR_fam"/>
</dbReference>
<feature type="domain" description="Ketoreductase" evidence="3">
    <location>
        <begin position="37"/>
        <end position="217"/>
    </location>
</feature>
<dbReference type="AlphaFoldDB" id="A0A7K1FIH5"/>
<evidence type="ECO:0000256" key="1">
    <source>
        <dbReference type="ARBA" id="ARBA00006484"/>
    </source>
</evidence>
<dbReference type="Pfam" id="PF13561">
    <property type="entry name" value="adh_short_C2"/>
    <property type="match status" value="1"/>
</dbReference>
<dbReference type="PANTHER" id="PTHR42879:SF2">
    <property type="entry name" value="3-OXOACYL-[ACYL-CARRIER-PROTEIN] REDUCTASE FABG"/>
    <property type="match status" value="1"/>
</dbReference>
<reference evidence="4 5" key="1">
    <citation type="submission" date="2019-11" db="EMBL/GenBank/DDBJ databases">
        <authorList>
            <person name="Jiang L.-Q."/>
        </authorList>
    </citation>
    <scope>NUCLEOTIDE SEQUENCE [LARGE SCALE GENOMIC DNA]</scope>
    <source>
        <strain evidence="4 5">YIM 132087</strain>
    </source>
</reference>
<dbReference type="PANTHER" id="PTHR42879">
    <property type="entry name" value="3-OXOACYL-(ACYL-CARRIER-PROTEIN) REDUCTASE"/>
    <property type="match status" value="1"/>
</dbReference>
<keyword evidence="5" id="KW-1185">Reference proteome</keyword>
<dbReference type="InterPro" id="IPR057326">
    <property type="entry name" value="KR_dom"/>
</dbReference>
<dbReference type="InterPro" id="IPR036291">
    <property type="entry name" value="NAD(P)-bd_dom_sf"/>
</dbReference>
<dbReference type="Proteomes" id="UP000460221">
    <property type="component" value="Unassembled WGS sequence"/>
</dbReference>
<comment type="similarity">
    <text evidence="1">Belongs to the short-chain dehydrogenases/reductases (SDR) family.</text>
</comment>
<keyword evidence="2" id="KW-0560">Oxidoreductase</keyword>
<gene>
    <name evidence="4" type="ORF">GIS00_07985</name>
</gene>
<evidence type="ECO:0000313" key="5">
    <source>
        <dbReference type="Proteomes" id="UP000460221"/>
    </source>
</evidence>
<dbReference type="SMART" id="SM00822">
    <property type="entry name" value="PKS_KR"/>
    <property type="match status" value="1"/>
</dbReference>
<protein>
    <submittedName>
        <fullName evidence="4">SDR family oxidoreductase</fullName>
    </submittedName>
</protein>
<evidence type="ECO:0000256" key="2">
    <source>
        <dbReference type="ARBA" id="ARBA00023002"/>
    </source>
</evidence>
<dbReference type="InterPro" id="IPR050259">
    <property type="entry name" value="SDR"/>
</dbReference>
<dbReference type="EMBL" id="WLYK01000001">
    <property type="protein sequence ID" value="MTD13880.1"/>
    <property type="molecule type" value="Genomic_DNA"/>
</dbReference>
<organism evidence="4 5">
    <name type="scientific">Nakamurella alba</name>
    <dbReference type="NCBI Taxonomy" id="2665158"/>
    <lineage>
        <taxon>Bacteria</taxon>
        <taxon>Bacillati</taxon>
        <taxon>Actinomycetota</taxon>
        <taxon>Actinomycetes</taxon>
        <taxon>Nakamurellales</taxon>
        <taxon>Nakamurellaceae</taxon>
        <taxon>Nakamurella</taxon>
    </lineage>
</organism>
<sequence length="278" mass="27804">MQVRAGHPVTLQSVGRNVDAVRGGDGGVGMTSRFAVGKALVTGGAQGIGAAIGRRLAEEGMSVALVDRNEQGALATAAAIGEATGSRVFGYGADVTDAAGLGATVGKAAAEMGGLDCYIGNAGITRDKAFHKLTDEDWDAVIAVNLTGVFNGLRACAPWLRAPGPGRVVLISSVVAKAGNFGQMNYIAAKAGVVGLVRSGASELARAGTTVNGIRPGFIETDMTAAMPEEAQAAMRAASPLGRAGTPADIAGAVAFLCSEDASFVTGHILDVNGGMAF</sequence>
<proteinExistence type="inferred from homology"/>
<dbReference type="PRINTS" id="PR00080">
    <property type="entry name" value="SDRFAMILY"/>
</dbReference>
<accession>A0A7K1FIH5</accession>
<name>A0A7K1FIH5_9ACTN</name>
<dbReference type="Gene3D" id="3.40.50.720">
    <property type="entry name" value="NAD(P)-binding Rossmann-like Domain"/>
    <property type="match status" value="1"/>
</dbReference>
<evidence type="ECO:0000313" key="4">
    <source>
        <dbReference type="EMBL" id="MTD13880.1"/>
    </source>
</evidence>
<dbReference type="GO" id="GO:0016491">
    <property type="term" value="F:oxidoreductase activity"/>
    <property type="evidence" value="ECO:0007669"/>
    <property type="project" value="UniProtKB-KW"/>
</dbReference>
<dbReference type="SUPFAM" id="SSF51735">
    <property type="entry name" value="NAD(P)-binding Rossmann-fold domains"/>
    <property type="match status" value="1"/>
</dbReference>
<dbReference type="FunFam" id="3.40.50.720:FF:000173">
    <property type="entry name" value="3-oxoacyl-[acyl-carrier protein] reductase"/>
    <property type="match status" value="1"/>
</dbReference>
<dbReference type="PRINTS" id="PR00081">
    <property type="entry name" value="GDHRDH"/>
</dbReference>
<evidence type="ECO:0000259" key="3">
    <source>
        <dbReference type="SMART" id="SM00822"/>
    </source>
</evidence>
<comment type="caution">
    <text evidence="4">The sequence shown here is derived from an EMBL/GenBank/DDBJ whole genome shotgun (WGS) entry which is preliminary data.</text>
</comment>